<dbReference type="EMBL" id="JAOPKC010000046">
    <property type="protein sequence ID" value="MCU4719719.1"/>
    <property type="molecule type" value="Genomic_DNA"/>
</dbReference>
<dbReference type="Proteomes" id="UP001208186">
    <property type="component" value="Unassembled WGS sequence"/>
</dbReference>
<comment type="caution">
    <text evidence="2">The sequence shown here is derived from an EMBL/GenBank/DDBJ whole genome shotgun (WGS) entry which is preliminary data.</text>
</comment>
<accession>A0AAE3IDU2</accession>
<protein>
    <submittedName>
        <fullName evidence="2">Uncharacterized protein</fullName>
    </submittedName>
</protein>
<evidence type="ECO:0000313" key="4">
    <source>
        <dbReference type="Proteomes" id="UP001209746"/>
    </source>
</evidence>
<evidence type="ECO:0000313" key="1">
    <source>
        <dbReference type="EMBL" id="MCU4719719.1"/>
    </source>
</evidence>
<dbReference type="EMBL" id="JAOPKD010000032">
    <property type="protein sequence ID" value="MCU4728571.1"/>
    <property type="molecule type" value="Genomic_DNA"/>
</dbReference>
<dbReference type="RefSeq" id="WP_315910464.1">
    <property type="nucleotide sequence ID" value="NZ_JAOPKC010000046.1"/>
</dbReference>
<evidence type="ECO:0000313" key="3">
    <source>
        <dbReference type="Proteomes" id="UP001208186"/>
    </source>
</evidence>
<gene>
    <name evidence="2" type="ORF">OB914_16610</name>
    <name evidence="1" type="ORF">OB916_16905</name>
</gene>
<keyword evidence="3" id="KW-1185">Reference proteome</keyword>
<organism evidence="2 4">
    <name type="scientific">Halapricum hydrolyticum</name>
    <dbReference type="NCBI Taxonomy" id="2979991"/>
    <lineage>
        <taxon>Archaea</taxon>
        <taxon>Methanobacteriati</taxon>
        <taxon>Methanobacteriota</taxon>
        <taxon>Stenosarchaea group</taxon>
        <taxon>Halobacteria</taxon>
        <taxon>Halobacteriales</taxon>
        <taxon>Haloarculaceae</taxon>
        <taxon>Halapricum</taxon>
    </lineage>
</organism>
<proteinExistence type="predicted"/>
<dbReference type="PROSITE" id="PS51257">
    <property type="entry name" value="PROKAR_LIPOPROTEIN"/>
    <property type="match status" value="1"/>
</dbReference>
<evidence type="ECO:0000313" key="2">
    <source>
        <dbReference type="EMBL" id="MCU4728571.1"/>
    </source>
</evidence>
<dbReference type="AlphaFoldDB" id="A0AAE3IDU2"/>
<dbReference type="Proteomes" id="UP001209746">
    <property type="component" value="Unassembled WGS sequence"/>
</dbReference>
<sequence>MNRRTFLRDVTTVGCLGLISGCLGTGSVGRDQQDTTTSPKIQNCPTFGSDVDRVVCADRGSTKDQPVFIESDEQPFTVVTTNQTVETLGLTLHNQADNQFVINPGAWVIMRRGDSNWSENASGERTEQSITIGPESTHRWSLSLTSHPTPYTEEKTFITANLEDGTYIFAVFGKLIRGDRTRRIECQAQFELVKKKTTPTSLEG</sequence>
<reference evidence="2" key="1">
    <citation type="submission" date="2023-02" db="EMBL/GenBank/DDBJ databases">
        <title>Enrichment on poylsaccharides allowed isolation of novel metabolic and taxonomic groups of Haloarchaea.</title>
        <authorList>
            <person name="Sorokin D.Y."/>
            <person name="Elcheninov A.G."/>
            <person name="Khizhniak T.V."/>
            <person name="Kolganova T.V."/>
            <person name="Kublanov I.V."/>
        </authorList>
    </citation>
    <scope>NUCLEOTIDE SEQUENCE</scope>
    <source>
        <strain evidence="1 3">HArc-curdl5-1</strain>
        <strain evidence="2">HArc-curdl7</strain>
    </source>
</reference>
<name>A0AAE3IDU2_9EURY</name>